<proteinExistence type="predicted"/>
<dbReference type="Proteomes" id="UP001180551">
    <property type="component" value="Unassembled WGS sequence"/>
</dbReference>
<keyword evidence="2 6" id="KW-0032">Aminotransferase</keyword>
<comment type="caution">
    <text evidence="6">The sequence shown here is derived from an EMBL/GenBank/DDBJ whole genome shotgun (WGS) entry which is preliminary data.</text>
</comment>
<dbReference type="InterPro" id="IPR050859">
    <property type="entry name" value="Class-I_PLP-dep_aminotransf"/>
</dbReference>
<dbReference type="PANTHER" id="PTHR42790:SF19">
    <property type="entry name" value="KYNURENINE_ALPHA-AMINOADIPATE AMINOTRANSFERASE, MITOCHONDRIAL"/>
    <property type="match status" value="1"/>
</dbReference>
<accession>A0ABU2T8K2</accession>
<dbReference type="InterPro" id="IPR004839">
    <property type="entry name" value="Aminotransferase_I/II_large"/>
</dbReference>
<keyword evidence="7" id="KW-1185">Reference proteome</keyword>
<protein>
    <submittedName>
        <fullName evidence="6">PLP-dependent aminotransferase family protein</fullName>
    </submittedName>
</protein>
<evidence type="ECO:0000256" key="4">
    <source>
        <dbReference type="ARBA" id="ARBA00022898"/>
    </source>
</evidence>
<dbReference type="EMBL" id="JAVRFE010000018">
    <property type="protein sequence ID" value="MDT0457255.1"/>
    <property type="molecule type" value="Genomic_DNA"/>
</dbReference>
<feature type="domain" description="Aminotransferase class I/classII large" evidence="5">
    <location>
        <begin position="46"/>
        <end position="394"/>
    </location>
</feature>
<evidence type="ECO:0000256" key="3">
    <source>
        <dbReference type="ARBA" id="ARBA00022679"/>
    </source>
</evidence>
<dbReference type="InterPro" id="IPR015421">
    <property type="entry name" value="PyrdxlP-dep_Trfase_major"/>
</dbReference>
<organism evidence="6 7">
    <name type="scientific">Streptomyces mooreae</name>
    <dbReference type="NCBI Taxonomy" id="3075523"/>
    <lineage>
        <taxon>Bacteria</taxon>
        <taxon>Bacillati</taxon>
        <taxon>Actinomycetota</taxon>
        <taxon>Actinomycetes</taxon>
        <taxon>Kitasatosporales</taxon>
        <taxon>Streptomycetaceae</taxon>
        <taxon>Streptomyces</taxon>
    </lineage>
</organism>
<comment type="cofactor">
    <cofactor evidence="1">
        <name>pyridoxal 5'-phosphate</name>
        <dbReference type="ChEBI" id="CHEBI:597326"/>
    </cofactor>
</comment>
<dbReference type="Pfam" id="PF00155">
    <property type="entry name" value="Aminotran_1_2"/>
    <property type="match status" value="1"/>
</dbReference>
<evidence type="ECO:0000313" key="7">
    <source>
        <dbReference type="Proteomes" id="UP001180551"/>
    </source>
</evidence>
<dbReference type="Gene3D" id="3.90.1150.10">
    <property type="entry name" value="Aspartate Aminotransferase, domain 1"/>
    <property type="match status" value="1"/>
</dbReference>
<dbReference type="CDD" id="cd00609">
    <property type="entry name" value="AAT_like"/>
    <property type="match status" value="1"/>
</dbReference>
<dbReference type="GO" id="GO:0008483">
    <property type="term" value="F:transaminase activity"/>
    <property type="evidence" value="ECO:0007669"/>
    <property type="project" value="UniProtKB-KW"/>
</dbReference>
<evidence type="ECO:0000313" key="6">
    <source>
        <dbReference type="EMBL" id="MDT0457255.1"/>
    </source>
</evidence>
<dbReference type="PANTHER" id="PTHR42790">
    <property type="entry name" value="AMINOTRANSFERASE"/>
    <property type="match status" value="1"/>
</dbReference>
<dbReference type="InterPro" id="IPR015422">
    <property type="entry name" value="PyrdxlP-dep_Trfase_small"/>
</dbReference>
<sequence>MSVDLGARPWDQLFARHVAGDTGDQITAILNQSGATDAITLSGGFPHPETFPTQAIAESFPRVLEQSVALQYSPTAGLPGLRDWFAGWLGAQEGVRPAENELCITSGGMEGIGLISRCVLDPGDRVVVEGPTFFGALVGFQRTMTQVEAVPVDDDGLDVSALERLLATSSGPVPKIVYVIPDFQNPSGLSMSVERRHALVALARRHGILIVEDVAYRELGFDGERRPSLWALGPDVVAQVGTFAKTFAPGIRMGWVAAPAELVGQLLRAKQNTDQCTGALGQLLLEDYGRSGRFDQGIAFSRKFYRERRDIMVDALRTHLPEDMTFTRPLGGFFSWITAPAHLDTVALQKQALDEKVTYVPGAAFYPDGRGQNQLRLAYSRVPDEKITEGVRKLASVLTRAGGA</sequence>
<dbReference type="SUPFAM" id="SSF53383">
    <property type="entry name" value="PLP-dependent transferases"/>
    <property type="match status" value="1"/>
</dbReference>
<evidence type="ECO:0000256" key="1">
    <source>
        <dbReference type="ARBA" id="ARBA00001933"/>
    </source>
</evidence>
<gene>
    <name evidence="6" type="ORF">RM550_16155</name>
</gene>
<dbReference type="InterPro" id="IPR015424">
    <property type="entry name" value="PyrdxlP-dep_Trfase"/>
</dbReference>
<evidence type="ECO:0000256" key="2">
    <source>
        <dbReference type="ARBA" id="ARBA00022576"/>
    </source>
</evidence>
<reference evidence="6" key="1">
    <citation type="submission" date="2024-05" db="EMBL/GenBank/DDBJ databases">
        <title>30 novel species of actinomycetes from the DSMZ collection.</title>
        <authorList>
            <person name="Nouioui I."/>
        </authorList>
    </citation>
    <scope>NUCLEOTIDE SEQUENCE</scope>
    <source>
        <strain evidence="6">DSM 41527</strain>
    </source>
</reference>
<name>A0ABU2T8K2_9ACTN</name>
<keyword evidence="3" id="KW-0808">Transferase</keyword>
<keyword evidence="4" id="KW-0663">Pyridoxal phosphate</keyword>
<dbReference type="RefSeq" id="WP_311624399.1">
    <property type="nucleotide sequence ID" value="NZ_JAVRFE010000018.1"/>
</dbReference>
<evidence type="ECO:0000259" key="5">
    <source>
        <dbReference type="Pfam" id="PF00155"/>
    </source>
</evidence>
<dbReference type="Gene3D" id="3.40.640.10">
    <property type="entry name" value="Type I PLP-dependent aspartate aminotransferase-like (Major domain)"/>
    <property type="match status" value="1"/>
</dbReference>